<dbReference type="InterPro" id="IPR028098">
    <property type="entry name" value="Glyco_trans_4-like_N"/>
</dbReference>
<protein>
    <submittedName>
        <fullName evidence="4">Glycosyltransferase involved in cell wall bisynthesis</fullName>
    </submittedName>
</protein>
<evidence type="ECO:0000313" key="5">
    <source>
        <dbReference type="Proteomes" id="UP000184253"/>
    </source>
</evidence>
<evidence type="ECO:0000256" key="1">
    <source>
        <dbReference type="ARBA" id="ARBA00022676"/>
    </source>
</evidence>
<proteinExistence type="predicted"/>
<comment type="caution">
    <text evidence="4">The sequence shown here is derived from an EMBL/GenBank/DDBJ whole genome shotgun (WGS) entry which is preliminary data.</text>
</comment>
<dbReference type="AlphaFoldDB" id="A0ABD7M506"/>
<gene>
    <name evidence="4" type="ORF">SAMN04487849_101182</name>
</gene>
<dbReference type="RefSeq" id="WP_233569904.1">
    <property type="nucleotide sequence ID" value="NZ_FRCE01000001.1"/>
</dbReference>
<dbReference type="Gene3D" id="3.40.50.2000">
    <property type="entry name" value="Glycogen Phosphorylase B"/>
    <property type="match status" value="3"/>
</dbReference>
<evidence type="ECO:0000259" key="3">
    <source>
        <dbReference type="Pfam" id="PF13439"/>
    </source>
</evidence>
<accession>A0ABD7M506</accession>
<reference evidence="4 5" key="1">
    <citation type="submission" date="2016-11" db="EMBL/GenBank/DDBJ databases">
        <authorList>
            <person name="Varghese N."/>
            <person name="Submissions S."/>
        </authorList>
    </citation>
    <scope>NUCLEOTIDE SEQUENCE [LARGE SCALE GENOMIC DNA]</scope>
    <source>
        <strain evidence="4 5">VTM4R57</strain>
    </source>
</reference>
<feature type="domain" description="Glycosyltransferase subfamily 4-like N-terminal" evidence="3">
    <location>
        <begin position="447"/>
        <end position="536"/>
    </location>
</feature>
<sequence>MNTQHPDRLTDAAGVRVLLYGDVDLNVIDGSATWLPSLAETLARTGASVDVQLKAVERRDLLTAPLRALTGVRVLPAEPAAGQGGMTPSRAADVLARRDDESRYDVVLVRGIHACLELADRGAFPGRLWSYVTEYGYVEDGFPAGRVEELGRIAAASRLMLAQTPQARAVLEAMVPAAAGRTELLSPMVPDALAPAERAEVPADGPVRLVYTGKFAHDWRTDLMPDVLTALHEAGVPATLTMVGDKVHPERDRPGWAAAMRSRLEADRPDFEWTGALSREESMARTAAADVSLGWRAPALDLSLEISTKVLESCAVGVPPLLNRTVAHEELLGADYPLFVDGVRDSARDVAARIAAVRHDLPALSRRVVEAAAPYRVAARARALTGVMDRLGLLDRRPARGGSRTRVVLAGHDLKFAGELVDLLRDDPGVELRIDHWQGLHRHDEAASRRLVEWADVVVCEWAGPNAVWYARHKRPGQRLVVRLHMFELRGGWLSALETDAVDRLVTVSDLYRDLVREHLPIDPARVSVIPNAVSVADLDRPGLPGRRFRLGLVGVVPLRKRLDRAVDLLEVLRAHDERFTLHVRGRMPWEYPHEWRKPLQREGYLDLFARLGAGPLREAVAFEPFGADMGSWLTKIGWVLSPSTTESFHLAPAEGMVSGAVPLVWDRPGARGVFGEEFVLDDTDAAARRVLEATAVDARWDALSALARDRVRSYDERVVAGLWREALGLADTARPRARRLAGVDASAQDQARGLPQWLRRLPRGWGRSTTKRPGTL</sequence>
<dbReference type="PANTHER" id="PTHR12526">
    <property type="entry name" value="GLYCOSYLTRANSFERASE"/>
    <property type="match status" value="1"/>
</dbReference>
<dbReference type="EMBL" id="FRCE01000001">
    <property type="protein sequence ID" value="SHL30546.1"/>
    <property type="molecule type" value="Genomic_DNA"/>
</dbReference>
<evidence type="ECO:0000313" key="4">
    <source>
        <dbReference type="EMBL" id="SHL30546.1"/>
    </source>
</evidence>
<dbReference type="CDD" id="cd03801">
    <property type="entry name" value="GT4_PimA-like"/>
    <property type="match status" value="1"/>
</dbReference>
<keyword evidence="2" id="KW-0808">Transferase</keyword>
<dbReference type="Proteomes" id="UP000184253">
    <property type="component" value="Unassembled WGS sequence"/>
</dbReference>
<organism evidence="4 5">
    <name type="scientific">Micrococcus luteus</name>
    <name type="common">Micrococcus lysodeikticus</name>
    <dbReference type="NCBI Taxonomy" id="1270"/>
    <lineage>
        <taxon>Bacteria</taxon>
        <taxon>Bacillati</taxon>
        <taxon>Actinomycetota</taxon>
        <taxon>Actinomycetes</taxon>
        <taxon>Micrococcales</taxon>
        <taxon>Micrococcaceae</taxon>
        <taxon>Micrococcus</taxon>
    </lineage>
</organism>
<keyword evidence="1" id="KW-0328">Glycosyltransferase</keyword>
<dbReference type="Pfam" id="PF13439">
    <property type="entry name" value="Glyco_transf_4"/>
    <property type="match status" value="1"/>
</dbReference>
<dbReference type="SUPFAM" id="SSF53756">
    <property type="entry name" value="UDP-Glycosyltransferase/glycogen phosphorylase"/>
    <property type="match status" value="2"/>
</dbReference>
<name>A0ABD7M506_MICLU</name>
<evidence type="ECO:0000256" key="2">
    <source>
        <dbReference type="ARBA" id="ARBA00022679"/>
    </source>
</evidence>
<dbReference type="PANTHER" id="PTHR12526:SF510">
    <property type="entry name" value="D-INOSITOL 3-PHOSPHATE GLYCOSYLTRANSFERASE"/>
    <property type="match status" value="1"/>
</dbReference>
<dbReference type="GO" id="GO:0016757">
    <property type="term" value="F:glycosyltransferase activity"/>
    <property type="evidence" value="ECO:0007669"/>
    <property type="project" value="UniProtKB-KW"/>
</dbReference>